<dbReference type="EMBL" id="KN847475">
    <property type="protein sequence ID" value="KIX10275.1"/>
    <property type="molecule type" value="Genomic_DNA"/>
</dbReference>
<dbReference type="PANTHER" id="PTHR47843">
    <property type="entry name" value="BTB DOMAIN-CONTAINING PROTEIN-RELATED"/>
    <property type="match status" value="1"/>
</dbReference>
<dbReference type="RefSeq" id="XP_013277411.1">
    <property type="nucleotide sequence ID" value="XM_013421957.1"/>
</dbReference>
<dbReference type="VEuPathDB" id="FungiDB:Z518_01357"/>
<dbReference type="STRING" id="1442369.A0A0D2JLD7"/>
<feature type="compositionally biased region" description="Basic and acidic residues" evidence="1">
    <location>
        <begin position="209"/>
        <end position="223"/>
    </location>
</feature>
<dbReference type="HOGENOM" id="CLU_662483_0_0_1"/>
<feature type="region of interest" description="Disordered" evidence="1">
    <location>
        <begin position="310"/>
        <end position="415"/>
    </location>
</feature>
<dbReference type="InterPro" id="IPR011333">
    <property type="entry name" value="SKP1/BTB/POZ_sf"/>
</dbReference>
<proteinExistence type="predicted"/>
<evidence type="ECO:0000259" key="2">
    <source>
        <dbReference type="PROSITE" id="PS50097"/>
    </source>
</evidence>
<sequence>MSFSSGHVEQRPPKSLFARKLLVVPSFVSLANETEVVKVVVGQAPPSTWVIHETLLTTTSRFAKSALSLPFLEKGERTIKLPEENPAIFESFVRFLYTNVVDFSSLDSGIELYLLADRLQASTLCDKIFTAITFEVDTFTTEQILHVLNNTPTSDKLHHACIQRICRDIRFNKYHAGVSVTRELCEKHSWEILALLLGKHDEIVKAPVVHPDKSSSEAAKPHAADGTGKRSIFGSPSFSFSLPASTSNGDSTNLFSSQQKPLSVFSFGTQPASLNPSANVSAATSNANPHSTSLFGVTSSSTHLAVTPTSSALGKTSVSSASTSSTPGSSALSTPTTATFTVLEQKDSNLTPTGQSETSGTSSGSSSGSGSGLRSTKSPSAPAAIQPTDPVNTTLPNKSTPVGQSSKATTPESAS</sequence>
<evidence type="ECO:0000313" key="3">
    <source>
        <dbReference type="EMBL" id="KIX10275.1"/>
    </source>
</evidence>
<reference evidence="3 4" key="1">
    <citation type="submission" date="2015-01" db="EMBL/GenBank/DDBJ databases">
        <title>The Genome Sequence of Rhinocladiella mackenzie CBS 650.93.</title>
        <authorList>
            <consortium name="The Broad Institute Genomics Platform"/>
            <person name="Cuomo C."/>
            <person name="de Hoog S."/>
            <person name="Gorbushina A."/>
            <person name="Stielow B."/>
            <person name="Teixiera M."/>
            <person name="Abouelleil A."/>
            <person name="Chapman S.B."/>
            <person name="Priest M."/>
            <person name="Young S.K."/>
            <person name="Wortman J."/>
            <person name="Nusbaum C."/>
            <person name="Birren B."/>
        </authorList>
    </citation>
    <scope>NUCLEOTIDE SEQUENCE [LARGE SCALE GENOMIC DNA]</scope>
    <source>
        <strain evidence="3 4">CBS 650.93</strain>
    </source>
</reference>
<keyword evidence="4" id="KW-1185">Reference proteome</keyword>
<dbReference type="AlphaFoldDB" id="A0A0D2JLD7"/>
<organism evidence="3 4">
    <name type="scientific">Rhinocladiella mackenziei CBS 650.93</name>
    <dbReference type="NCBI Taxonomy" id="1442369"/>
    <lineage>
        <taxon>Eukaryota</taxon>
        <taxon>Fungi</taxon>
        <taxon>Dikarya</taxon>
        <taxon>Ascomycota</taxon>
        <taxon>Pezizomycotina</taxon>
        <taxon>Eurotiomycetes</taxon>
        <taxon>Chaetothyriomycetidae</taxon>
        <taxon>Chaetothyriales</taxon>
        <taxon>Herpotrichiellaceae</taxon>
        <taxon>Rhinocladiella</taxon>
    </lineage>
</organism>
<evidence type="ECO:0000256" key="1">
    <source>
        <dbReference type="SAM" id="MobiDB-lite"/>
    </source>
</evidence>
<feature type="compositionally biased region" description="Polar residues" evidence="1">
    <location>
        <begin position="389"/>
        <end position="415"/>
    </location>
</feature>
<protein>
    <recommendedName>
        <fullName evidence="2">BTB domain-containing protein</fullName>
    </recommendedName>
</protein>
<dbReference type="PANTHER" id="PTHR47843:SF2">
    <property type="entry name" value="BTB DOMAIN-CONTAINING PROTEIN"/>
    <property type="match status" value="1"/>
</dbReference>
<dbReference type="Pfam" id="PF00651">
    <property type="entry name" value="BTB"/>
    <property type="match status" value="1"/>
</dbReference>
<dbReference type="Gene3D" id="3.30.710.10">
    <property type="entry name" value="Potassium Channel Kv1.1, Chain A"/>
    <property type="match status" value="1"/>
</dbReference>
<evidence type="ECO:0000313" key="4">
    <source>
        <dbReference type="Proteomes" id="UP000053617"/>
    </source>
</evidence>
<accession>A0A0D2JLD7</accession>
<dbReference type="InterPro" id="IPR000210">
    <property type="entry name" value="BTB/POZ_dom"/>
</dbReference>
<feature type="compositionally biased region" description="Low complexity" evidence="1">
    <location>
        <begin position="351"/>
        <end position="378"/>
    </location>
</feature>
<dbReference type="SUPFAM" id="SSF54695">
    <property type="entry name" value="POZ domain"/>
    <property type="match status" value="1"/>
</dbReference>
<name>A0A0D2JLD7_9EURO</name>
<feature type="region of interest" description="Disordered" evidence="1">
    <location>
        <begin position="209"/>
        <end position="230"/>
    </location>
</feature>
<feature type="compositionally biased region" description="Low complexity" evidence="1">
    <location>
        <begin position="316"/>
        <end position="343"/>
    </location>
</feature>
<dbReference type="GeneID" id="25289428"/>
<dbReference type="CDD" id="cd18186">
    <property type="entry name" value="BTB_POZ_ZBTB_KLHL-like"/>
    <property type="match status" value="1"/>
</dbReference>
<feature type="domain" description="BTB" evidence="2">
    <location>
        <begin position="35"/>
        <end position="105"/>
    </location>
</feature>
<dbReference type="OrthoDB" id="4161650at2759"/>
<dbReference type="PROSITE" id="PS50097">
    <property type="entry name" value="BTB"/>
    <property type="match status" value="1"/>
</dbReference>
<gene>
    <name evidence="3" type="ORF">Z518_01357</name>
</gene>
<dbReference type="Proteomes" id="UP000053617">
    <property type="component" value="Unassembled WGS sequence"/>
</dbReference>